<dbReference type="AlphaFoldDB" id="A0A2I4GIS7"/>
<feature type="compositionally biased region" description="Polar residues" evidence="1">
    <location>
        <begin position="208"/>
        <end position="226"/>
    </location>
</feature>
<evidence type="ECO:0000256" key="1">
    <source>
        <dbReference type="SAM" id="MobiDB-lite"/>
    </source>
</evidence>
<dbReference type="RefSeq" id="XP_018843791.1">
    <property type="nucleotide sequence ID" value="XM_018988246.2"/>
</dbReference>
<accession>A0A2I4GIS7</accession>
<name>A0A2I4GIS7_JUGRE</name>
<dbReference type="GeneID" id="109008228"/>
<evidence type="ECO:0000313" key="2">
    <source>
        <dbReference type="Proteomes" id="UP000235220"/>
    </source>
</evidence>
<dbReference type="PANTHER" id="PTHR35099">
    <property type="entry name" value="OS02G0182700 PROTEIN"/>
    <property type="match status" value="1"/>
</dbReference>
<proteinExistence type="predicted"/>
<dbReference type="FunCoup" id="A0A2I4GIS7">
    <property type="interactions" value="848"/>
</dbReference>
<dbReference type="Proteomes" id="UP000235220">
    <property type="component" value="Chromosome 8"/>
</dbReference>
<dbReference type="PANTHER" id="PTHR35099:SF2">
    <property type="entry name" value="OS02G0182700 PROTEIN"/>
    <property type="match status" value="1"/>
</dbReference>
<feature type="compositionally biased region" description="Polar residues" evidence="1">
    <location>
        <begin position="72"/>
        <end position="88"/>
    </location>
</feature>
<dbReference type="KEGG" id="jre:109008228"/>
<dbReference type="OrthoDB" id="1696863at2759"/>
<evidence type="ECO:0000313" key="3">
    <source>
        <dbReference type="RefSeq" id="XP_018843791.1"/>
    </source>
</evidence>
<feature type="region of interest" description="Disordered" evidence="1">
    <location>
        <begin position="206"/>
        <end position="227"/>
    </location>
</feature>
<dbReference type="Gramene" id="Jr08_01050_p1">
    <property type="protein sequence ID" value="cds.Jr08_01050_p1"/>
    <property type="gene ID" value="Jr08_01050"/>
</dbReference>
<protein>
    <submittedName>
        <fullName evidence="3">Uncharacterized protein LOC109008228 isoform X1</fullName>
    </submittedName>
</protein>
<gene>
    <name evidence="3" type="primary">LOC109008228</name>
</gene>
<sequence>MARDEWVSVAITDDTVVAELLVRLKQSQAASSSLKSWPRAVVPLRWGLRQPRSRSVSLRCDAVLPIKEADSTRGSPTTPLSWSGGASPSATADSFEESSFHASFSFAASRSKGAATSESTATKSSRRKKTFVELKEEESSLLKERITLKKELATLRSTFKEQRARNESLKRIKLDSVLHSAKNLNATCDGLEKTVHKETYQRIASAPDHTSLSLPANTTSDDNLQSEPCEADKAADLARGGNFLLPDLNMMPSEEDSSTETLYGMS</sequence>
<organism evidence="2 3">
    <name type="scientific">Juglans regia</name>
    <name type="common">English walnut</name>
    <dbReference type="NCBI Taxonomy" id="51240"/>
    <lineage>
        <taxon>Eukaryota</taxon>
        <taxon>Viridiplantae</taxon>
        <taxon>Streptophyta</taxon>
        <taxon>Embryophyta</taxon>
        <taxon>Tracheophyta</taxon>
        <taxon>Spermatophyta</taxon>
        <taxon>Magnoliopsida</taxon>
        <taxon>eudicotyledons</taxon>
        <taxon>Gunneridae</taxon>
        <taxon>Pentapetalae</taxon>
        <taxon>rosids</taxon>
        <taxon>fabids</taxon>
        <taxon>Fagales</taxon>
        <taxon>Juglandaceae</taxon>
        <taxon>Juglans</taxon>
    </lineage>
</organism>
<keyword evidence="2" id="KW-1185">Reference proteome</keyword>
<reference evidence="3" key="1">
    <citation type="submission" date="2025-08" db="UniProtKB">
        <authorList>
            <consortium name="RefSeq"/>
        </authorList>
    </citation>
    <scope>IDENTIFICATION</scope>
    <source>
        <tissue evidence="3">Leaves</tissue>
    </source>
</reference>
<feature type="region of interest" description="Disordered" evidence="1">
    <location>
        <begin position="69"/>
        <end position="88"/>
    </location>
</feature>